<evidence type="ECO:0000256" key="6">
    <source>
        <dbReference type="ARBA" id="ARBA00022989"/>
    </source>
</evidence>
<comment type="similarity">
    <text evidence="2">Belongs to the autoinducer-2 exporter (AI-2E) (TC 2.A.86) family.</text>
</comment>
<feature type="transmembrane region" description="Helical" evidence="8">
    <location>
        <begin position="248"/>
        <end position="265"/>
    </location>
</feature>
<dbReference type="Pfam" id="PF01594">
    <property type="entry name" value="AI-2E_transport"/>
    <property type="match status" value="1"/>
</dbReference>
<dbReference type="EMBL" id="CP060636">
    <property type="protein sequence ID" value="QNM11553.1"/>
    <property type="molecule type" value="Genomic_DNA"/>
</dbReference>
<dbReference type="Proteomes" id="UP000515856">
    <property type="component" value="Chromosome"/>
</dbReference>
<feature type="transmembrane region" description="Helical" evidence="8">
    <location>
        <begin position="81"/>
        <end position="103"/>
    </location>
</feature>
<keyword evidence="7 8" id="KW-0472">Membrane</keyword>
<dbReference type="InterPro" id="IPR002549">
    <property type="entry name" value="AI-2E-like"/>
</dbReference>
<evidence type="ECO:0000256" key="4">
    <source>
        <dbReference type="ARBA" id="ARBA00022475"/>
    </source>
</evidence>
<evidence type="ECO:0000313" key="9">
    <source>
        <dbReference type="EMBL" id="QNM11553.1"/>
    </source>
</evidence>
<evidence type="ECO:0000313" key="10">
    <source>
        <dbReference type="Proteomes" id="UP000515856"/>
    </source>
</evidence>
<dbReference type="GO" id="GO:0005886">
    <property type="term" value="C:plasma membrane"/>
    <property type="evidence" value="ECO:0007669"/>
    <property type="project" value="UniProtKB-SubCell"/>
</dbReference>
<feature type="transmembrane region" description="Helical" evidence="8">
    <location>
        <begin position="12"/>
        <end position="32"/>
    </location>
</feature>
<feature type="transmembrane region" description="Helical" evidence="8">
    <location>
        <begin position="315"/>
        <end position="339"/>
    </location>
</feature>
<reference evidence="9 10" key="1">
    <citation type="submission" date="2020-08" db="EMBL/GenBank/DDBJ databases">
        <authorList>
            <person name="Liu C."/>
            <person name="Sun Q."/>
        </authorList>
    </citation>
    <scope>NUCLEOTIDE SEQUENCE [LARGE SCALE GENOMIC DNA]</scope>
    <source>
        <strain evidence="9 10">NSJ-61</strain>
    </source>
</reference>
<accession>A0A7G9GL71</accession>
<dbReference type="PANTHER" id="PTHR21716:SF53">
    <property type="entry name" value="PERMEASE PERM-RELATED"/>
    <property type="match status" value="1"/>
</dbReference>
<name>A0A7G9GL71_9FIRM</name>
<dbReference type="RefSeq" id="WP_117452429.1">
    <property type="nucleotide sequence ID" value="NZ_CP060636.1"/>
</dbReference>
<dbReference type="KEGG" id="ehn:H9Q80_15065"/>
<sequence>MFKKLLQKFDDHCSLYVLLKIIGVLMILYLLIRTQSVWGSWASMLVSIMTPFVTGFVIAYIMSPLVEFLKKKGIPKNFSILAIWVLLIILIIVLIVMLIPALYTKVNSFIMSIIEGVQWISNKIKEVGNFKDFSVVNSIQDSIIKLLEGYDDWLPQLLGNLPNWMTMVLDYLTNILFTIIIAIYMMFDFKRIKNYIKKGIRFFFPHCDHYLTKMDEDVYVYIKSLIILVFIRLIEYCAFYFLVGHPDWLIIGIISALGTIVPYIGGTIANAIGLLTGLTLPTPNLIALLIGILILSNVDNYVISPIVHEKRSSLGPLLTIFVIFAGGVIYGPIGIMLSVPVTIMIKTGMVIYKQEHKDDIENP</sequence>
<gene>
    <name evidence="9" type="ORF">H9Q80_15065</name>
</gene>
<evidence type="ECO:0000256" key="7">
    <source>
        <dbReference type="ARBA" id="ARBA00023136"/>
    </source>
</evidence>
<keyword evidence="3" id="KW-0813">Transport</keyword>
<dbReference type="PANTHER" id="PTHR21716">
    <property type="entry name" value="TRANSMEMBRANE PROTEIN"/>
    <property type="match status" value="1"/>
</dbReference>
<comment type="subcellular location">
    <subcellularLocation>
        <location evidence="1">Cell membrane</location>
        <topology evidence="1">Multi-pass membrane protein</topology>
    </subcellularLocation>
</comment>
<keyword evidence="10" id="KW-1185">Reference proteome</keyword>
<keyword evidence="5 8" id="KW-0812">Transmembrane</keyword>
<feature type="transmembrane region" description="Helical" evidence="8">
    <location>
        <begin position="220"/>
        <end position="242"/>
    </location>
</feature>
<proteinExistence type="inferred from homology"/>
<evidence type="ECO:0000256" key="2">
    <source>
        <dbReference type="ARBA" id="ARBA00009773"/>
    </source>
</evidence>
<evidence type="ECO:0000256" key="1">
    <source>
        <dbReference type="ARBA" id="ARBA00004651"/>
    </source>
</evidence>
<protein>
    <submittedName>
        <fullName evidence="9">AI-2E family transporter</fullName>
    </submittedName>
</protein>
<evidence type="ECO:0000256" key="5">
    <source>
        <dbReference type="ARBA" id="ARBA00022692"/>
    </source>
</evidence>
<dbReference type="AlphaFoldDB" id="A0A7G9GL71"/>
<evidence type="ECO:0000256" key="8">
    <source>
        <dbReference type="SAM" id="Phobius"/>
    </source>
</evidence>
<feature type="transmembrane region" description="Helical" evidence="8">
    <location>
        <begin position="164"/>
        <end position="187"/>
    </location>
</feature>
<evidence type="ECO:0000256" key="3">
    <source>
        <dbReference type="ARBA" id="ARBA00022448"/>
    </source>
</evidence>
<feature type="transmembrane region" description="Helical" evidence="8">
    <location>
        <begin position="38"/>
        <end position="61"/>
    </location>
</feature>
<keyword evidence="6 8" id="KW-1133">Transmembrane helix</keyword>
<keyword evidence="4" id="KW-1003">Cell membrane</keyword>
<organism evidence="9 10">
    <name type="scientific">[Eubacterium] hominis</name>
    <dbReference type="NCBI Taxonomy" id="2764325"/>
    <lineage>
        <taxon>Bacteria</taxon>
        <taxon>Bacillati</taxon>
        <taxon>Bacillota</taxon>
        <taxon>Erysipelotrichia</taxon>
        <taxon>Erysipelotrichales</taxon>
        <taxon>Erysipelotrichaceae</taxon>
        <taxon>Amedibacillus</taxon>
    </lineage>
</organism>